<evidence type="ECO:0000256" key="3">
    <source>
        <dbReference type="ARBA" id="ARBA00023163"/>
    </source>
</evidence>
<keyword evidence="3" id="KW-0804">Transcription</keyword>
<dbReference type="InterPro" id="IPR036271">
    <property type="entry name" value="Tet_transcr_reg_TetR-rel_C_sf"/>
</dbReference>
<dbReference type="Pfam" id="PF00440">
    <property type="entry name" value="TetR_N"/>
    <property type="match status" value="1"/>
</dbReference>
<dbReference type="InterPro" id="IPR009057">
    <property type="entry name" value="Homeodomain-like_sf"/>
</dbReference>
<dbReference type="Gene3D" id="1.10.357.10">
    <property type="entry name" value="Tetracycline Repressor, domain 2"/>
    <property type="match status" value="1"/>
</dbReference>
<sequence length="197" mass="20713">MAVQARAERTREALIRAAADVVDDKGYNGATLVAISRSARVSMGALTFHFASKSELAEAVVERAATVAGERTASAAAGEASPLRAVGVLLQALARLLDEDVVVRAASLLARERPDIDPAWHSSWTPTLSRLLKEAEAAGELRHGVRPPAVAGLVMYLLTAVEVHPRTASGQERFRGAAGAMSRLWPFVCHGIAAAAA</sequence>
<dbReference type="EMBL" id="BAAASG010000005">
    <property type="protein sequence ID" value="GAA2481756.1"/>
    <property type="molecule type" value="Genomic_DNA"/>
</dbReference>
<reference evidence="6 7" key="1">
    <citation type="journal article" date="2019" name="Int. J. Syst. Evol. Microbiol.">
        <title>The Global Catalogue of Microorganisms (GCM) 10K type strain sequencing project: providing services to taxonomists for standard genome sequencing and annotation.</title>
        <authorList>
            <consortium name="The Broad Institute Genomics Platform"/>
            <consortium name="The Broad Institute Genome Sequencing Center for Infectious Disease"/>
            <person name="Wu L."/>
            <person name="Ma J."/>
        </authorList>
    </citation>
    <scope>NUCLEOTIDE SEQUENCE [LARGE SCALE GENOMIC DNA]</scope>
    <source>
        <strain evidence="6 7">JCM 4395</strain>
    </source>
</reference>
<evidence type="ECO:0000256" key="4">
    <source>
        <dbReference type="PROSITE-ProRule" id="PRU00335"/>
    </source>
</evidence>
<dbReference type="PRINTS" id="PR00455">
    <property type="entry name" value="HTHTETR"/>
</dbReference>
<accession>A0ABN3LCT1</accession>
<comment type="caution">
    <text evidence="6">The sequence shown here is derived from an EMBL/GenBank/DDBJ whole genome shotgun (WGS) entry which is preliminary data.</text>
</comment>
<keyword evidence="1" id="KW-0805">Transcription regulation</keyword>
<dbReference type="InterPro" id="IPR023772">
    <property type="entry name" value="DNA-bd_HTH_TetR-type_CS"/>
</dbReference>
<dbReference type="SUPFAM" id="SSF48498">
    <property type="entry name" value="Tetracyclin repressor-like, C-terminal domain"/>
    <property type="match status" value="1"/>
</dbReference>
<dbReference type="PANTHER" id="PTHR47506">
    <property type="entry name" value="TRANSCRIPTIONAL REGULATORY PROTEIN"/>
    <property type="match status" value="1"/>
</dbReference>
<dbReference type="InterPro" id="IPR001647">
    <property type="entry name" value="HTH_TetR"/>
</dbReference>
<dbReference type="SUPFAM" id="SSF46689">
    <property type="entry name" value="Homeodomain-like"/>
    <property type="match status" value="1"/>
</dbReference>
<organism evidence="6 7">
    <name type="scientific">Streptomyces longisporus</name>
    <dbReference type="NCBI Taxonomy" id="1948"/>
    <lineage>
        <taxon>Bacteria</taxon>
        <taxon>Bacillati</taxon>
        <taxon>Actinomycetota</taxon>
        <taxon>Actinomycetes</taxon>
        <taxon>Kitasatosporales</taxon>
        <taxon>Streptomycetaceae</taxon>
        <taxon>Streptomyces</taxon>
    </lineage>
</organism>
<evidence type="ECO:0000259" key="5">
    <source>
        <dbReference type="PROSITE" id="PS50977"/>
    </source>
</evidence>
<feature type="domain" description="HTH tetR-type" evidence="5">
    <location>
        <begin position="8"/>
        <end position="68"/>
    </location>
</feature>
<proteinExistence type="predicted"/>
<protein>
    <recommendedName>
        <fullName evidence="5">HTH tetR-type domain-containing protein</fullName>
    </recommendedName>
</protein>
<evidence type="ECO:0000313" key="7">
    <source>
        <dbReference type="Proteomes" id="UP001501777"/>
    </source>
</evidence>
<dbReference type="PROSITE" id="PS50977">
    <property type="entry name" value="HTH_TETR_2"/>
    <property type="match status" value="1"/>
</dbReference>
<dbReference type="PROSITE" id="PS01081">
    <property type="entry name" value="HTH_TETR_1"/>
    <property type="match status" value="1"/>
</dbReference>
<dbReference type="PANTHER" id="PTHR47506:SF1">
    <property type="entry name" value="HTH-TYPE TRANSCRIPTIONAL REGULATOR YJDC"/>
    <property type="match status" value="1"/>
</dbReference>
<dbReference type="Proteomes" id="UP001501777">
    <property type="component" value="Unassembled WGS sequence"/>
</dbReference>
<feature type="DNA-binding region" description="H-T-H motif" evidence="4">
    <location>
        <begin position="31"/>
        <end position="50"/>
    </location>
</feature>
<dbReference type="RefSeq" id="WP_344399604.1">
    <property type="nucleotide sequence ID" value="NZ_BAAASG010000005.1"/>
</dbReference>
<evidence type="ECO:0000313" key="6">
    <source>
        <dbReference type="EMBL" id="GAA2481756.1"/>
    </source>
</evidence>
<name>A0ABN3LCT1_STRLO</name>
<gene>
    <name evidence="6" type="ORF">GCM10010276_18390</name>
</gene>
<evidence type="ECO:0000256" key="1">
    <source>
        <dbReference type="ARBA" id="ARBA00023015"/>
    </source>
</evidence>
<keyword evidence="7" id="KW-1185">Reference proteome</keyword>
<keyword evidence="2 4" id="KW-0238">DNA-binding</keyword>
<evidence type="ECO:0000256" key="2">
    <source>
        <dbReference type="ARBA" id="ARBA00023125"/>
    </source>
</evidence>